<dbReference type="InterPro" id="IPR002386">
    <property type="entry name" value="Amicyanin/Pseudoazurin"/>
</dbReference>
<evidence type="ECO:0000313" key="11">
    <source>
        <dbReference type="Proteomes" id="UP001596388"/>
    </source>
</evidence>
<keyword evidence="4" id="KW-0574">Periplasm</keyword>
<dbReference type="PANTHER" id="PTHR36507">
    <property type="entry name" value="BLL1555 PROTEIN"/>
    <property type="match status" value="1"/>
</dbReference>
<evidence type="ECO:0000256" key="2">
    <source>
        <dbReference type="ARBA" id="ARBA00022448"/>
    </source>
</evidence>
<feature type="binding site" evidence="7">
    <location>
        <position position="132"/>
    </location>
    <ligand>
        <name>Cu cation</name>
        <dbReference type="ChEBI" id="CHEBI:23378"/>
    </ligand>
</feature>
<name>A0ABD5WZ70_9EURY</name>
<comment type="caution">
    <text evidence="10">The sequence shown here is derived from an EMBL/GenBank/DDBJ whole genome shotgun (WGS) entry which is preliminary data.</text>
</comment>
<feature type="region of interest" description="Disordered" evidence="8">
    <location>
        <begin position="29"/>
        <end position="71"/>
    </location>
</feature>
<keyword evidence="3 7" id="KW-0479">Metal-binding</keyword>
<proteinExistence type="predicted"/>
<dbReference type="InterPro" id="IPR017533">
    <property type="entry name" value="Halocyanin"/>
</dbReference>
<gene>
    <name evidence="10" type="ORF">ACFQKD_16525</name>
</gene>
<dbReference type="AlphaFoldDB" id="A0ABD5WZ70"/>
<feature type="compositionally biased region" description="Low complexity" evidence="8">
    <location>
        <begin position="46"/>
        <end position="57"/>
    </location>
</feature>
<evidence type="ECO:0000256" key="1">
    <source>
        <dbReference type="ARBA" id="ARBA00004418"/>
    </source>
</evidence>
<dbReference type="PROSITE" id="PS00196">
    <property type="entry name" value="COPPER_BLUE"/>
    <property type="match status" value="1"/>
</dbReference>
<dbReference type="GO" id="GO:0046872">
    <property type="term" value="F:metal ion binding"/>
    <property type="evidence" value="ECO:0007669"/>
    <property type="project" value="UniProtKB-KW"/>
</dbReference>
<evidence type="ECO:0000256" key="5">
    <source>
        <dbReference type="ARBA" id="ARBA00022982"/>
    </source>
</evidence>
<accession>A0ABD5WZ70</accession>
<evidence type="ECO:0000256" key="4">
    <source>
        <dbReference type="ARBA" id="ARBA00022764"/>
    </source>
</evidence>
<feature type="binding site" evidence="7">
    <location>
        <position position="175"/>
    </location>
    <ligand>
        <name>Cu cation</name>
        <dbReference type="ChEBI" id="CHEBI:23378"/>
    </ligand>
</feature>
<keyword evidence="11" id="KW-1185">Reference proteome</keyword>
<feature type="compositionally biased region" description="Gly residues" evidence="8">
    <location>
        <begin position="58"/>
        <end position="67"/>
    </location>
</feature>
<dbReference type="InterPro" id="IPR000923">
    <property type="entry name" value="BlueCu_1"/>
</dbReference>
<dbReference type="EMBL" id="JBHTAG010000004">
    <property type="protein sequence ID" value="MFC7098912.1"/>
    <property type="molecule type" value="Genomic_DNA"/>
</dbReference>
<feature type="domain" description="Blue (type 1) copper" evidence="9">
    <location>
        <begin position="96"/>
        <end position="182"/>
    </location>
</feature>
<dbReference type="InterPro" id="IPR052721">
    <property type="entry name" value="ET_Amicyanin"/>
</dbReference>
<dbReference type="RefSeq" id="WP_390219563.1">
    <property type="nucleotide sequence ID" value="NZ_CP119990.1"/>
</dbReference>
<keyword evidence="6 7" id="KW-0186">Copper</keyword>
<dbReference type="CDD" id="cd04220">
    <property type="entry name" value="Halocyanin"/>
    <property type="match status" value="1"/>
</dbReference>
<comment type="subcellular location">
    <subcellularLocation>
        <location evidence="1">Periplasm</location>
    </subcellularLocation>
</comment>
<dbReference type="InterPro" id="IPR008972">
    <property type="entry name" value="Cupredoxin"/>
</dbReference>
<dbReference type="SUPFAM" id="SSF49503">
    <property type="entry name" value="Cupredoxins"/>
    <property type="match status" value="1"/>
</dbReference>
<keyword evidence="5" id="KW-0249">Electron transport</keyword>
<reference evidence="10 11" key="1">
    <citation type="journal article" date="2019" name="Int. J. Syst. Evol. Microbiol.">
        <title>The Global Catalogue of Microorganisms (GCM) 10K type strain sequencing project: providing services to taxonomists for standard genome sequencing and annotation.</title>
        <authorList>
            <consortium name="The Broad Institute Genomics Platform"/>
            <consortium name="The Broad Institute Genome Sequencing Center for Infectious Disease"/>
            <person name="Wu L."/>
            <person name="Ma J."/>
        </authorList>
    </citation>
    <scope>NUCLEOTIDE SEQUENCE [LARGE SCALE GENOMIC DNA]</scope>
    <source>
        <strain evidence="10 11">DT55</strain>
    </source>
</reference>
<dbReference type="Gene3D" id="2.60.40.420">
    <property type="entry name" value="Cupredoxins - blue copper proteins"/>
    <property type="match status" value="1"/>
</dbReference>
<protein>
    <submittedName>
        <fullName evidence="10">Halocyanin domain-containing protein</fullName>
    </submittedName>
</protein>
<comment type="cofactor">
    <cofactor evidence="7">
        <name>Cu cation</name>
        <dbReference type="ChEBI" id="CHEBI:23378"/>
    </cofactor>
    <text evidence="7">Binds 1 copper ion per subunit.</text>
</comment>
<feature type="binding site" evidence="7">
    <location>
        <position position="167"/>
    </location>
    <ligand>
        <name>Cu cation</name>
        <dbReference type="ChEBI" id="CHEBI:23378"/>
    </ligand>
</feature>
<organism evidence="10 11">
    <name type="scientific">Halobaculum marinum</name>
    <dbReference type="NCBI Taxonomy" id="3031996"/>
    <lineage>
        <taxon>Archaea</taxon>
        <taxon>Methanobacteriati</taxon>
        <taxon>Methanobacteriota</taxon>
        <taxon>Stenosarchaea group</taxon>
        <taxon>Halobacteria</taxon>
        <taxon>Halobacteriales</taxon>
        <taxon>Haloferacaceae</taxon>
        <taxon>Halobaculum</taxon>
    </lineage>
</organism>
<dbReference type="GeneID" id="79271703"/>
<dbReference type="Proteomes" id="UP001596388">
    <property type="component" value="Unassembled WGS sequence"/>
</dbReference>
<dbReference type="PANTHER" id="PTHR36507:SF1">
    <property type="entry name" value="BLL1555 PROTEIN"/>
    <property type="match status" value="1"/>
</dbReference>
<evidence type="ECO:0000256" key="6">
    <source>
        <dbReference type="ARBA" id="ARBA00023008"/>
    </source>
</evidence>
<dbReference type="GO" id="GO:0042597">
    <property type="term" value="C:periplasmic space"/>
    <property type="evidence" value="ECO:0007669"/>
    <property type="project" value="UniProtKB-SubCell"/>
</dbReference>
<evidence type="ECO:0000256" key="7">
    <source>
        <dbReference type="PIRSR" id="PIRSR602386-1"/>
    </source>
</evidence>
<feature type="binding site" evidence="7">
    <location>
        <position position="170"/>
    </location>
    <ligand>
        <name>Cu cation</name>
        <dbReference type="ChEBI" id="CHEBI:23378"/>
    </ligand>
</feature>
<keyword evidence="2" id="KW-0813">Transport</keyword>
<sequence>MMSDLEPSRRAVLRVSGLAAVAGVTGLAGCSSGSDQSSGGGDTATEEPTPTAAETTASGGGSDGGSGSASFDGWFDNVDNYDGVVDETGSGSVTVEVGTEANGGNYGFGPAAVRVSAGTTVTWEWTGEGASHNVVDEGGAFESELVGEGGHTFEHTFEESGTYRYACTPHKAMGMKGVVVVE</sequence>
<evidence type="ECO:0000256" key="3">
    <source>
        <dbReference type="ARBA" id="ARBA00022723"/>
    </source>
</evidence>
<evidence type="ECO:0000259" key="9">
    <source>
        <dbReference type="Pfam" id="PF00127"/>
    </source>
</evidence>
<evidence type="ECO:0000256" key="8">
    <source>
        <dbReference type="SAM" id="MobiDB-lite"/>
    </source>
</evidence>
<dbReference type="PRINTS" id="PR00155">
    <property type="entry name" value="AMICYANIN"/>
</dbReference>
<dbReference type="InterPro" id="IPR028871">
    <property type="entry name" value="BlueCu_1_BS"/>
</dbReference>
<dbReference type="NCBIfam" id="TIGR03102">
    <property type="entry name" value="halo_cynanin"/>
    <property type="match status" value="1"/>
</dbReference>
<dbReference type="Pfam" id="PF00127">
    <property type="entry name" value="Copper-bind"/>
    <property type="match status" value="1"/>
</dbReference>
<evidence type="ECO:0000313" key="10">
    <source>
        <dbReference type="EMBL" id="MFC7098912.1"/>
    </source>
</evidence>